<keyword evidence="3" id="KW-1185">Reference proteome</keyword>
<dbReference type="InterPro" id="IPR038727">
    <property type="entry name" value="NadR/Ttd14_AAA_dom"/>
</dbReference>
<reference evidence="2 3" key="1">
    <citation type="journal article" date="2019" name="Int. J. Syst. Evol. Microbiol.">
        <title>The Global Catalogue of Microorganisms (GCM) 10K type strain sequencing project: providing services to taxonomists for standard genome sequencing and annotation.</title>
        <authorList>
            <consortium name="The Broad Institute Genomics Platform"/>
            <consortium name="The Broad Institute Genome Sequencing Center for Infectious Disease"/>
            <person name="Wu L."/>
            <person name="Ma J."/>
        </authorList>
    </citation>
    <scope>NUCLEOTIDE SEQUENCE [LARGE SCALE GENOMIC DNA]</scope>
    <source>
        <strain evidence="2 3">JCM 10425</strain>
    </source>
</reference>
<dbReference type="Proteomes" id="UP001500967">
    <property type="component" value="Unassembled WGS sequence"/>
</dbReference>
<gene>
    <name evidence="2" type="ORF">GCM10009539_65600</name>
</gene>
<dbReference type="InterPro" id="IPR027417">
    <property type="entry name" value="P-loop_NTPase"/>
</dbReference>
<comment type="caution">
    <text evidence="2">The sequence shown here is derived from an EMBL/GenBank/DDBJ whole genome shotgun (WGS) entry which is preliminary data.</text>
</comment>
<evidence type="ECO:0000259" key="1">
    <source>
        <dbReference type="Pfam" id="PF13521"/>
    </source>
</evidence>
<organism evidence="2 3">
    <name type="scientific">Cryptosporangium japonicum</name>
    <dbReference type="NCBI Taxonomy" id="80872"/>
    <lineage>
        <taxon>Bacteria</taxon>
        <taxon>Bacillati</taxon>
        <taxon>Actinomycetota</taxon>
        <taxon>Actinomycetes</taxon>
        <taxon>Cryptosporangiales</taxon>
        <taxon>Cryptosporangiaceae</taxon>
        <taxon>Cryptosporangium</taxon>
    </lineage>
</organism>
<name>A0ABN0V0S9_9ACTN</name>
<dbReference type="Gene3D" id="3.40.50.300">
    <property type="entry name" value="P-loop containing nucleotide triphosphate hydrolases"/>
    <property type="match status" value="1"/>
</dbReference>
<protein>
    <recommendedName>
        <fullName evidence="1">NadR/Ttd14 AAA domain-containing protein</fullName>
    </recommendedName>
</protein>
<sequence>MAERGYSVVEEAAGDVIAQQQALGVDAPWEGAGFVDAVVRLQHERQQQLPVDSDGVQLFDRSPICTLALARYSGLPTTRALRAEVNRIVQSGIYQPLVFFVARWGPVGPTSARPITEADAKRFEEIHRTAYESCGYELVDIPPGELDHRADLIDDVLADEDVRFSEEAWS</sequence>
<accession>A0ABN0V0S9</accession>
<proteinExistence type="predicted"/>
<dbReference type="EMBL" id="BAAAGX010000028">
    <property type="protein sequence ID" value="GAA0269325.1"/>
    <property type="molecule type" value="Genomic_DNA"/>
</dbReference>
<feature type="domain" description="NadR/Ttd14 AAA" evidence="1">
    <location>
        <begin position="1"/>
        <end position="149"/>
    </location>
</feature>
<evidence type="ECO:0000313" key="2">
    <source>
        <dbReference type="EMBL" id="GAA0269325.1"/>
    </source>
</evidence>
<dbReference type="Pfam" id="PF13521">
    <property type="entry name" value="AAA_28"/>
    <property type="match status" value="1"/>
</dbReference>
<evidence type="ECO:0000313" key="3">
    <source>
        <dbReference type="Proteomes" id="UP001500967"/>
    </source>
</evidence>